<proteinExistence type="predicted"/>
<keyword evidence="3" id="KW-1185">Reference proteome</keyword>
<feature type="signal peptide" evidence="1">
    <location>
        <begin position="1"/>
        <end position="19"/>
    </location>
</feature>
<name>A0ABR1WZK1_9PEZI</name>
<evidence type="ECO:0000313" key="2">
    <source>
        <dbReference type="EMBL" id="KAK8088561.1"/>
    </source>
</evidence>
<dbReference type="Proteomes" id="UP001433268">
    <property type="component" value="Unassembled WGS sequence"/>
</dbReference>
<accession>A0ABR1WZK1</accession>
<sequence>MKLPFILFICFAILGQCLLEWVTDVVRHFPLFLSQPFPPENNENIPHDQGLWLHLPQETGRMWYKPSNFVQDAKHYTEYSDYDVDTYYNEDLEPKASDDAKPKDFYNWIVKFLGCVKKMGKFLAEVHRKAKEFWESIKAKVRRFGASQMRRAFRSLFPWQQEWLSEFLRDLLKVTEDTANLLERLGTRLTAKIEPYCIFGGFCKIPGQLLQTVAQWLRQKNKDFQDDTAQALVDATFSAAWLLYMTGLMFAPQVVWGPALSRLGWGLEECAKVSSVAASLQSKLKVVDAGSWFAMSQSAAQNGYGRVVFDYIVRVPAAAEWAVDEVDWEILAKWFEDTVDE</sequence>
<protein>
    <submittedName>
        <fullName evidence="2">Uncharacterized protein</fullName>
    </submittedName>
</protein>
<dbReference type="EMBL" id="JAQQWN010000004">
    <property type="protein sequence ID" value="KAK8088561.1"/>
    <property type="molecule type" value="Genomic_DNA"/>
</dbReference>
<evidence type="ECO:0000313" key="3">
    <source>
        <dbReference type="Proteomes" id="UP001433268"/>
    </source>
</evidence>
<dbReference type="GeneID" id="92040897"/>
<feature type="chain" id="PRO_5046185256" evidence="1">
    <location>
        <begin position="20"/>
        <end position="341"/>
    </location>
</feature>
<reference evidence="2 3" key="1">
    <citation type="submission" date="2023-01" db="EMBL/GenBank/DDBJ databases">
        <title>Analysis of 21 Apiospora genomes using comparative genomics revels a genus with tremendous synthesis potential of carbohydrate active enzymes and secondary metabolites.</title>
        <authorList>
            <person name="Sorensen T."/>
        </authorList>
    </citation>
    <scope>NUCLEOTIDE SEQUENCE [LARGE SCALE GENOMIC DNA]</scope>
    <source>
        <strain evidence="2 3">CBS 114990</strain>
    </source>
</reference>
<keyword evidence="1" id="KW-0732">Signal</keyword>
<evidence type="ECO:0000256" key="1">
    <source>
        <dbReference type="SAM" id="SignalP"/>
    </source>
</evidence>
<gene>
    <name evidence="2" type="ORF">PG997_003522</name>
</gene>
<organism evidence="2 3">
    <name type="scientific">Apiospora hydei</name>
    <dbReference type="NCBI Taxonomy" id="1337664"/>
    <lineage>
        <taxon>Eukaryota</taxon>
        <taxon>Fungi</taxon>
        <taxon>Dikarya</taxon>
        <taxon>Ascomycota</taxon>
        <taxon>Pezizomycotina</taxon>
        <taxon>Sordariomycetes</taxon>
        <taxon>Xylariomycetidae</taxon>
        <taxon>Amphisphaeriales</taxon>
        <taxon>Apiosporaceae</taxon>
        <taxon>Apiospora</taxon>
    </lineage>
</organism>
<comment type="caution">
    <text evidence="2">The sequence shown here is derived from an EMBL/GenBank/DDBJ whole genome shotgun (WGS) entry which is preliminary data.</text>
</comment>
<dbReference type="RefSeq" id="XP_066671455.1">
    <property type="nucleotide sequence ID" value="XM_066807837.1"/>
</dbReference>